<evidence type="ECO:0000313" key="5">
    <source>
        <dbReference type="EMBL" id="MBC3804545.1"/>
    </source>
</evidence>
<keyword evidence="2 5" id="KW-0808">Transferase</keyword>
<evidence type="ECO:0000259" key="3">
    <source>
        <dbReference type="Pfam" id="PF01648"/>
    </source>
</evidence>
<dbReference type="Pfam" id="PF01648">
    <property type="entry name" value="ACPS"/>
    <property type="match status" value="1"/>
</dbReference>
<reference evidence="5 6" key="1">
    <citation type="journal article" date="2020" name="mSystems">
        <title>Defining Genomic and Predicted Metabolic Features of the Acetobacterium Genus.</title>
        <authorList>
            <person name="Ross D.E."/>
            <person name="Marshall C.W."/>
            <person name="Gulliver D."/>
            <person name="May H.D."/>
            <person name="Norman R.S."/>
        </authorList>
    </citation>
    <scope>NUCLEOTIDE SEQUENCE [LARGE SCALE GENOMIC DNA]</scope>
    <source>
        <strain evidence="5 6">DSM 8238</strain>
    </source>
</reference>
<feature type="domain" description="4'-phosphopantetheinyl transferase" evidence="3">
    <location>
        <begin position="86"/>
        <end position="154"/>
    </location>
</feature>
<name>A0ABR6WVC4_9FIRM</name>
<dbReference type="RefSeq" id="WP_186842430.1">
    <property type="nucleotide sequence ID" value="NZ_WJBC01000011.1"/>
</dbReference>
<dbReference type="SUPFAM" id="SSF56214">
    <property type="entry name" value="4'-phosphopantetheinyl transferase"/>
    <property type="match status" value="2"/>
</dbReference>
<keyword evidence="6" id="KW-1185">Reference proteome</keyword>
<dbReference type="InterPro" id="IPR050559">
    <property type="entry name" value="P-Pant_transferase_sf"/>
</dbReference>
<accession>A0ABR6WVC4</accession>
<dbReference type="EMBL" id="WJBC01000011">
    <property type="protein sequence ID" value="MBC3804545.1"/>
    <property type="molecule type" value="Genomic_DNA"/>
</dbReference>
<evidence type="ECO:0000256" key="2">
    <source>
        <dbReference type="ARBA" id="ARBA00022679"/>
    </source>
</evidence>
<evidence type="ECO:0000259" key="4">
    <source>
        <dbReference type="Pfam" id="PF22624"/>
    </source>
</evidence>
<dbReference type="InterPro" id="IPR055066">
    <property type="entry name" value="AASDHPPT_N"/>
</dbReference>
<feature type="domain" description="4'-phosphopantetheinyl transferase N-terminal" evidence="4">
    <location>
        <begin position="3"/>
        <end position="82"/>
    </location>
</feature>
<proteinExistence type="inferred from homology"/>
<comment type="similarity">
    <text evidence="1">Belongs to the P-Pant transferase superfamily. Gsp/Sfp/HetI/AcpT family.</text>
</comment>
<evidence type="ECO:0000256" key="1">
    <source>
        <dbReference type="ARBA" id="ARBA00010990"/>
    </source>
</evidence>
<gene>
    <name evidence="5" type="ORF">GH808_08875</name>
</gene>
<dbReference type="Pfam" id="PF22624">
    <property type="entry name" value="AASDHPPT_N"/>
    <property type="match status" value="1"/>
</dbReference>
<comment type="caution">
    <text evidence="5">The sequence shown here is derived from an EMBL/GenBank/DDBJ whole genome shotgun (WGS) entry which is preliminary data.</text>
</comment>
<dbReference type="Gene3D" id="3.90.470.20">
    <property type="entry name" value="4'-phosphopantetheinyl transferase domain"/>
    <property type="match status" value="2"/>
</dbReference>
<organism evidence="5 6">
    <name type="scientific">Acetobacterium fimetarium</name>
    <dbReference type="NCBI Taxonomy" id="52691"/>
    <lineage>
        <taxon>Bacteria</taxon>
        <taxon>Bacillati</taxon>
        <taxon>Bacillota</taxon>
        <taxon>Clostridia</taxon>
        <taxon>Eubacteriales</taxon>
        <taxon>Eubacteriaceae</taxon>
        <taxon>Acetobacterium</taxon>
    </lineage>
</organism>
<protein>
    <submittedName>
        <fullName evidence="5">4'-phosphopantetheinyl transferase superfamily protein</fullName>
    </submittedName>
</protein>
<evidence type="ECO:0000313" key="6">
    <source>
        <dbReference type="Proteomes" id="UP000603234"/>
    </source>
</evidence>
<dbReference type="InterPro" id="IPR008278">
    <property type="entry name" value="4-PPantetheinyl_Trfase_dom"/>
</dbReference>
<dbReference type="GO" id="GO:0016740">
    <property type="term" value="F:transferase activity"/>
    <property type="evidence" value="ECO:0007669"/>
    <property type="project" value="UniProtKB-KW"/>
</dbReference>
<dbReference type="Proteomes" id="UP000603234">
    <property type="component" value="Unassembled WGS sequence"/>
</dbReference>
<dbReference type="InterPro" id="IPR037143">
    <property type="entry name" value="4-PPantetheinyl_Trfase_dom_sf"/>
</dbReference>
<sequence length="207" mass="23140">MEAYLNSISPERRKKVLAFKSMTAKALSVGAEVLLQHAVLKSFGISEPLTIIKGAHGKPALRDHAKIHFNLSHSGNFVVCALSSQPVGVDIEQIDRVGVQLVKRFFHQEEVAWILTQPVANQQQGRCDLWSIKESYMKYTGKGFALPMKAFVVKITGEFPENLAAAVFEEGQQKDVFIKKYQGPANYELWCSGGSNQFEDAIEWVRL</sequence>
<dbReference type="PANTHER" id="PTHR12215">
    <property type="entry name" value="PHOSPHOPANTETHEINE TRANSFERASE"/>
    <property type="match status" value="1"/>
</dbReference>
<dbReference type="PANTHER" id="PTHR12215:SF10">
    <property type="entry name" value="L-AMINOADIPATE-SEMIALDEHYDE DEHYDROGENASE-PHOSPHOPANTETHEINYL TRANSFERASE"/>
    <property type="match status" value="1"/>
</dbReference>